<protein>
    <submittedName>
        <fullName evidence="2 4">Armadillo type fold</fullName>
    </submittedName>
</protein>
<dbReference type="AlphaFoldDB" id="A0A068WC45"/>
<dbReference type="OrthoDB" id="63891at2759"/>
<reference evidence="4" key="3">
    <citation type="submission" date="2020-10" db="UniProtKB">
        <authorList>
            <consortium name="WormBaseParasite"/>
        </authorList>
    </citation>
    <scope>IDENTIFICATION</scope>
</reference>
<dbReference type="GO" id="GO:0008017">
    <property type="term" value="F:microtubule binding"/>
    <property type="evidence" value="ECO:0007669"/>
    <property type="project" value="TreeGrafter"/>
</dbReference>
<dbReference type="PANTHER" id="PTHR21567">
    <property type="entry name" value="CLASP"/>
    <property type="match status" value="1"/>
</dbReference>
<feature type="compositionally biased region" description="Pro residues" evidence="1">
    <location>
        <begin position="741"/>
        <end position="753"/>
    </location>
</feature>
<proteinExistence type="predicted"/>
<feature type="region of interest" description="Disordered" evidence="1">
    <location>
        <begin position="732"/>
        <end position="753"/>
    </location>
</feature>
<name>A0A068WC45_ECHGR</name>
<reference evidence="2" key="2">
    <citation type="submission" date="2014-06" db="EMBL/GenBank/DDBJ databases">
        <authorList>
            <person name="Aslett M."/>
        </authorList>
    </citation>
    <scope>NUCLEOTIDE SEQUENCE</scope>
</reference>
<dbReference type="SUPFAM" id="SSF48371">
    <property type="entry name" value="ARM repeat"/>
    <property type="match status" value="1"/>
</dbReference>
<gene>
    <name evidence="2" type="ORF">EgrG_000842300</name>
</gene>
<dbReference type="Proteomes" id="UP000492820">
    <property type="component" value="Unassembled WGS sequence"/>
</dbReference>
<dbReference type="PANTHER" id="PTHR21567:SF87">
    <property type="entry name" value="CRESCERIN-LIKE PROTEIN CHE-12"/>
    <property type="match status" value="1"/>
</dbReference>
<dbReference type="EMBL" id="LK028576">
    <property type="protein sequence ID" value="CDS16009.1"/>
    <property type="molecule type" value="Genomic_DNA"/>
</dbReference>
<dbReference type="WBParaSite" id="EgrG_000842300">
    <property type="protein sequence ID" value="EgrG_000842300"/>
    <property type="gene ID" value="EgrG_000842300"/>
</dbReference>
<accession>A0A068WC45</accession>
<evidence type="ECO:0000313" key="2">
    <source>
        <dbReference type="EMBL" id="CDS16009.1"/>
    </source>
</evidence>
<sequence>MSGNMRKTSHVSPLLFGFIPIELYLVIVRNDKMNEKKAALSRINALLRSFLKCIPSGVDCSFTPRDGVSLEITAHMSSFLTLLQKLLDIEDGQLADECYSLLMLLTEDLPTHILASIKDFLLAAIFHRLDKEAENIRKFVHTASLMLCKRLPTQFIFEFILLQLRCHNSNIRRNSIDVLTTLILTNTISPLEIKIICGKLVQTLFDDEPKVIRAALECFAAIFSLNYMSENQFIKCLSTITPKPYFSTPSLQKFGKATQSHLISRAAATNSTKRKICPSNLALEDLSRISDPARDAQSNGYAHIAERRRLKNNEILSRERSLFPESSALRSISEKKLNGLRRCYSALSLEERDGERCTSFSQENREALTRMSSGYASEDVNQVAGTKPHVEVVLKRYQDENGGESFPQRSTSLMLVSALQKQIRPRLRKPLHARFKRSRTVHWASRPLCGPSVDVRGAVDTLTSEEWEKQHDALQILSYFFGANLHTECHELRSWSLEQIQQLCSGLVFAASSLRSQVSRMAIEGIKSTVKLLTSEQLEPVTRSLFFGLVGRVGGDASTAFLRNEACEAINLLAERAPALALLVCLNDACHNTPSRSLLGRRCLVRCYAAVLPRLLTPSACLSKGNQHSLPTRKHQDTFNRMLPHLASFLRNGDFETRNNGEKILQVLMTNRDFETHLKSLVSDHDRSTFIEAMDKISKRKSNSCINSSFSTPRMPRRPTFRCVTHGRSGSRLFDRRTTTSPPPAPLPLTPRSPLPNEVVQCDYYIDGSKVTMLRLGERERLLSLLKLGAQINESDVPIELSTPEILDLVSPMLRDENEEVVVTALKLCLDARRLDLRNSCCKHYEEKFCPGLLSLLCEREDTEGFTSVLALIYRQLHSKLIAVSNLSRKCLDETRRILGAGALVKPLLQAIHLSTSGTASLVHELCDITADLDVESPLIARHLLPAAAQLLRRCHPLAEAGWRQCNEVDTAEHDAVATFIKCLANLAGVDALHATTAIEGLNNEILQHFLVPD</sequence>
<dbReference type="InterPro" id="IPR016024">
    <property type="entry name" value="ARM-type_fold"/>
</dbReference>
<dbReference type="InterPro" id="IPR011989">
    <property type="entry name" value="ARM-like"/>
</dbReference>
<evidence type="ECO:0000256" key="1">
    <source>
        <dbReference type="SAM" id="MobiDB-lite"/>
    </source>
</evidence>
<dbReference type="GO" id="GO:0000226">
    <property type="term" value="P:microtubule cytoskeleton organization"/>
    <property type="evidence" value="ECO:0007669"/>
    <property type="project" value="TreeGrafter"/>
</dbReference>
<organism evidence="2">
    <name type="scientific">Echinococcus granulosus</name>
    <name type="common">Hydatid tapeworm</name>
    <dbReference type="NCBI Taxonomy" id="6210"/>
    <lineage>
        <taxon>Eukaryota</taxon>
        <taxon>Metazoa</taxon>
        <taxon>Spiralia</taxon>
        <taxon>Lophotrochozoa</taxon>
        <taxon>Platyhelminthes</taxon>
        <taxon>Cestoda</taxon>
        <taxon>Eucestoda</taxon>
        <taxon>Cyclophyllidea</taxon>
        <taxon>Taeniidae</taxon>
        <taxon>Echinococcus</taxon>
        <taxon>Echinococcus granulosus group</taxon>
    </lineage>
</organism>
<dbReference type="GO" id="GO:0005881">
    <property type="term" value="C:cytoplasmic microtubule"/>
    <property type="evidence" value="ECO:0007669"/>
    <property type="project" value="TreeGrafter"/>
</dbReference>
<evidence type="ECO:0000313" key="3">
    <source>
        <dbReference type="Proteomes" id="UP000492820"/>
    </source>
</evidence>
<reference evidence="2 3" key="1">
    <citation type="journal article" date="2013" name="Nature">
        <title>The genomes of four tapeworm species reveal adaptations to parasitism.</title>
        <authorList>
            <person name="Tsai I.J."/>
            <person name="Zarowiecki M."/>
            <person name="Holroyd N."/>
            <person name="Garciarrubio A."/>
            <person name="Sanchez-Flores A."/>
            <person name="Brooks K.L."/>
            <person name="Tracey A."/>
            <person name="Bobes R.J."/>
            <person name="Fragoso G."/>
            <person name="Sciutto E."/>
            <person name="Aslett M."/>
            <person name="Beasley H."/>
            <person name="Bennett H.M."/>
            <person name="Cai J."/>
            <person name="Camicia F."/>
            <person name="Clark R."/>
            <person name="Cucher M."/>
            <person name="De Silva N."/>
            <person name="Day T.A."/>
            <person name="Deplazes P."/>
            <person name="Estrada K."/>
            <person name="Fernandez C."/>
            <person name="Holland P.W."/>
            <person name="Hou J."/>
            <person name="Hu S."/>
            <person name="Huckvale T."/>
            <person name="Hung S.S."/>
            <person name="Kamenetzky L."/>
            <person name="Keane J.A."/>
            <person name="Kiss F."/>
            <person name="Koziol U."/>
            <person name="Lambert O."/>
            <person name="Liu K."/>
            <person name="Luo X."/>
            <person name="Luo Y."/>
            <person name="Macchiaroli N."/>
            <person name="Nichol S."/>
            <person name="Paps J."/>
            <person name="Parkinson J."/>
            <person name="Pouchkina-Stantcheva N."/>
            <person name="Riddiford N."/>
            <person name="Rosenzvit M."/>
            <person name="Salinas G."/>
            <person name="Wasmuth J.D."/>
            <person name="Zamanian M."/>
            <person name="Zheng Y."/>
            <person name="Cai X."/>
            <person name="Soberon X."/>
            <person name="Olson P.D."/>
            <person name="Laclette J.P."/>
            <person name="Brehm K."/>
            <person name="Berriman M."/>
            <person name="Garciarrubio A."/>
            <person name="Bobes R.J."/>
            <person name="Fragoso G."/>
            <person name="Sanchez-Flores A."/>
            <person name="Estrada K."/>
            <person name="Cevallos M.A."/>
            <person name="Morett E."/>
            <person name="Gonzalez V."/>
            <person name="Portillo T."/>
            <person name="Ochoa-Leyva A."/>
            <person name="Jose M.V."/>
            <person name="Sciutto E."/>
            <person name="Landa A."/>
            <person name="Jimenez L."/>
            <person name="Valdes V."/>
            <person name="Carrero J.C."/>
            <person name="Larralde C."/>
            <person name="Morales-Montor J."/>
            <person name="Limon-Lason J."/>
            <person name="Soberon X."/>
            <person name="Laclette J.P."/>
        </authorList>
    </citation>
    <scope>NUCLEOTIDE SEQUENCE [LARGE SCALE GENOMIC DNA]</scope>
</reference>
<evidence type="ECO:0000313" key="4">
    <source>
        <dbReference type="WBParaSite" id="EgrG_000842300"/>
    </source>
</evidence>
<dbReference type="Gene3D" id="1.25.10.10">
    <property type="entry name" value="Leucine-rich Repeat Variant"/>
    <property type="match status" value="2"/>
</dbReference>